<dbReference type="InterPro" id="IPR036640">
    <property type="entry name" value="ABC1_TM_sf"/>
</dbReference>
<comment type="caution">
    <text evidence="7">The sequence shown here is derived from an EMBL/GenBank/DDBJ whole genome shotgun (WGS) entry which is preliminary data.</text>
</comment>
<dbReference type="Gene3D" id="3.40.50.300">
    <property type="entry name" value="P-loop containing nucleotide triphosphate hydrolases"/>
    <property type="match status" value="1"/>
</dbReference>
<evidence type="ECO:0000256" key="5">
    <source>
        <dbReference type="SAM" id="Phobius"/>
    </source>
</evidence>
<dbReference type="OrthoDB" id="3700947at2"/>
<dbReference type="GO" id="GO:0140359">
    <property type="term" value="F:ABC-type transporter activity"/>
    <property type="evidence" value="ECO:0007669"/>
    <property type="project" value="InterPro"/>
</dbReference>
<evidence type="ECO:0000256" key="2">
    <source>
        <dbReference type="ARBA" id="ARBA00022692"/>
    </source>
</evidence>
<dbReference type="PANTHER" id="PTHR24221:SF654">
    <property type="entry name" value="ATP-BINDING CASSETTE SUB-FAMILY B MEMBER 6"/>
    <property type="match status" value="1"/>
</dbReference>
<evidence type="ECO:0000256" key="3">
    <source>
        <dbReference type="ARBA" id="ARBA00022989"/>
    </source>
</evidence>
<protein>
    <submittedName>
        <fullName evidence="7">ABC-type multidrug/protein/lipid transport system, ATPase</fullName>
    </submittedName>
</protein>
<reference evidence="7 8" key="1">
    <citation type="submission" date="2019-06" db="EMBL/GenBank/DDBJ databases">
        <title>Whole genome shotgun sequence of Glutamicibacter uratoxydans NBRC 15515.</title>
        <authorList>
            <person name="Hosoyama A."/>
            <person name="Uohara A."/>
            <person name="Ohji S."/>
            <person name="Ichikawa N."/>
        </authorList>
    </citation>
    <scope>NUCLEOTIDE SEQUENCE [LARGE SCALE GENOMIC DNA]</scope>
    <source>
        <strain evidence="7 8">NBRC 15515</strain>
    </source>
</reference>
<keyword evidence="8" id="KW-1185">Reference proteome</keyword>
<keyword evidence="4 5" id="KW-0472">Membrane</keyword>
<organism evidence="7 8">
    <name type="scientific">Glutamicibacter uratoxydans</name>
    <name type="common">Arthrobacter uratoxydans</name>
    <dbReference type="NCBI Taxonomy" id="43667"/>
    <lineage>
        <taxon>Bacteria</taxon>
        <taxon>Bacillati</taxon>
        <taxon>Actinomycetota</taxon>
        <taxon>Actinomycetes</taxon>
        <taxon>Micrococcales</taxon>
        <taxon>Micrococcaceae</taxon>
        <taxon>Glutamicibacter</taxon>
    </lineage>
</organism>
<dbReference type="InterPro" id="IPR027417">
    <property type="entry name" value="P-loop_NTPase"/>
</dbReference>
<dbReference type="PANTHER" id="PTHR24221">
    <property type="entry name" value="ATP-BINDING CASSETTE SUB-FAMILY B"/>
    <property type="match status" value="1"/>
</dbReference>
<evidence type="ECO:0000259" key="6">
    <source>
        <dbReference type="PROSITE" id="PS50929"/>
    </source>
</evidence>
<name>A0A4Y4DUV7_GLUUR</name>
<dbReference type="InterPro" id="IPR039421">
    <property type="entry name" value="Type_1_exporter"/>
</dbReference>
<feature type="transmembrane region" description="Helical" evidence="5">
    <location>
        <begin position="51"/>
        <end position="70"/>
    </location>
</feature>
<evidence type="ECO:0000256" key="1">
    <source>
        <dbReference type="ARBA" id="ARBA00004651"/>
    </source>
</evidence>
<dbReference type="PROSITE" id="PS50929">
    <property type="entry name" value="ABC_TM1F"/>
    <property type="match status" value="1"/>
</dbReference>
<gene>
    <name evidence="7" type="ORF">AUR04nite_17330</name>
</gene>
<dbReference type="RefSeq" id="WP_141364033.1">
    <property type="nucleotide sequence ID" value="NZ_BAAAJL010000011.1"/>
</dbReference>
<feature type="domain" description="ABC transmembrane type-1" evidence="6">
    <location>
        <begin position="25"/>
        <end position="280"/>
    </location>
</feature>
<feature type="transmembrane region" description="Helical" evidence="5">
    <location>
        <begin position="234"/>
        <end position="256"/>
    </location>
</feature>
<evidence type="ECO:0000313" key="8">
    <source>
        <dbReference type="Proteomes" id="UP000316612"/>
    </source>
</evidence>
<proteinExistence type="predicted"/>
<feature type="transmembrane region" description="Helical" evidence="5">
    <location>
        <begin position="24"/>
        <end position="45"/>
    </location>
</feature>
<feature type="transmembrane region" description="Helical" evidence="5">
    <location>
        <begin position="154"/>
        <end position="175"/>
    </location>
</feature>
<dbReference type="EMBL" id="BJNY01000009">
    <property type="protein sequence ID" value="GED06201.1"/>
    <property type="molecule type" value="Genomic_DNA"/>
</dbReference>
<dbReference type="AlphaFoldDB" id="A0A4Y4DUV7"/>
<dbReference type="GO" id="GO:0034040">
    <property type="term" value="F:ATPase-coupled lipid transmembrane transporter activity"/>
    <property type="evidence" value="ECO:0007669"/>
    <property type="project" value="TreeGrafter"/>
</dbReference>
<dbReference type="SUPFAM" id="SSF90123">
    <property type="entry name" value="ABC transporter transmembrane region"/>
    <property type="match status" value="1"/>
</dbReference>
<accession>A0A4Y4DUV7</accession>
<keyword evidence="3 5" id="KW-1133">Transmembrane helix</keyword>
<comment type="subcellular location">
    <subcellularLocation>
        <location evidence="1">Cell membrane</location>
        <topology evidence="1">Multi-pass membrane protein</topology>
    </subcellularLocation>
</comment>
<dbReference type="SUPFAM" id="SSF52540">
    <property type="entry name" value="P-loop containing nucleoside triphosphate hydrolases"/>
    <property type="match status" value="1"/>
</dbReference>
<dbReference type="GO" id="GO:0005886">
    <property type="term" value="C:plasma membrane"/>
    <property type="evidence" value="ECO:0007669"/>
    <property type="project" value="UniProtKB-SubCell"/>
</dbReference>
<dbReference type="Proteomes" id="UP000316612">
    <property type="component" value="Unassembled WGS sequence"/>
</dbReference>
<sequence length="539" mass="56178">MGAATEPAQPSLPKLAGHGRRGMLLGLIGLGMAAGLCSVAIGWLVGRLASGLATGLLWVLLALIGCFFATKYAERVLAEKLGQHYVAQLRVGLMTHALLSERAPSVGITAARSSNDLSSIRNWVTQGLVPLLAAAPLLLACGLGLWLLNPLLAGAMVLSMMVEAAALAVLAAGTFRTARSLRRQRGALAGHLADTVLAAGSIRAGGGVGREVRRIEQKSEAMIQAAIARARYAAALRACALAVPLLGTVLVIAAAAHQQLPAPQIATALTLMGICTAALGEWGKAVEYRQNFKAGARILAPLLQQSRIWSEEQATASASGSQEAAAGAHGVQVEQLPGGSGLWPQACWTAGSRVELVGPEREVADLAAQLATGCAGAGGAGRLRIDGVPASTLPETERRAKIGAVLEAMAVERGPVLRALRYRHPSTSQRTAAKLAAQCGLDLESLPQGGRTQLRRGGEPLDFGQRAALLTARALLGTPALLVVDRTTAKLPAGRYERLLRRLRDYPGVICFPRGALPGLEPTASWEFNAQLEAEPTLR</sequence>
<evidence type="ECO:0000313" key="7">
    <source>
        <dbReference type="EMBL" id="GED06201.1"/>
    </source>
</evidence>
<dbReference type="InterPro" id="IPR011527">
    <property type="entry name" value="ABC1_TM_dom"/>
</dbReference>
<dbReference type="GO" id="GO:0005524">
    <property type="term" value="F:ATP binding"/>
    <property type="evidence" value="ECO:0007669"/>
    <property type="project" value="InterPro"/>
</dbReference>
<dbReference type="Pfam" id="PF00664">
    <property type="entry name" value="ABC_membrane"/>
    <property type="match status" value="1"/>
</dbReference>
<keyword evidence="2 5" id="KW-0812">Transmembrane</keyword>
<dbReference type="Gene3D" id="1.20.1560.10">
    <property type="entry name" value="ABC transporter type 1, transmembrane domain"/>
    <property type="match status" value="1"/>
</dbReference>
<evidence type="ECO:0000256" key="4">
    <source>
        <dbReference type="ARBA" id="ARBA00023136"/>
    </source>
</evidence>
<feature type="transmembrane region" description="Helical" evidence="5">
    <location>
        <begin position="128"/>
        <end position="148"/>
    </location>
</feature>